<dbReference type="InterPro" id="IPR050109">
    <property type="entry name" value="HTH-type_TetR-like_transc_reg"/>
</dbReference>
<dbReference type="InterPro" id="IPR009057">
    <property type="entry name" value="Homeodomain-like_sf"/>
</dbReference>
<evidence type="ECO:0000256" key="1">
    <source>
        <dbReference type="ARBA" id="ARBA00023015"/>
    </source>
</evidence>
<dbReference type="AlphaFoldDB" id="A0A1T4Y225"/>
<keyword evidence="1" id="KW-0805">Transcription regulation</keyword>
<feature type="domain" description="Tetracyclin repressor-like C-terminal" evidence="5">
    <location>
        <begin position="91"/>
        <end position="199"/>
    </location>
</feature>
<dbReference type="GO" id="GO:0003700">
    <property type="term" value="F:DNA-binding transcription factor activity"/>
    <property type="evidence" value="ECO:0007669"/>
    <property type="project" value="TreeGrafter"/>
</dbReference>
<dbReference type="PANTHER" id="PTHR30055:SF148">
    <property type="entry name" value="TETR-FAMILY TRANSCRIPTIONAL REGULATOR"/>
    <property type="match status" value="1"/>
</dbReference>
<accession>A0A1T4Y225</accession>
<dbReference type="Proteomes" id="UP000189735">
    <property type="component" value="Unassembled WGS sequence"/>
</dbReference>
<dbReference type="SUPFAM" id="SSF48498">
    <property type="entry name" value="Tetracyclin repressor-like, C-terminal domain"/>
    <property type="match status" value="1"/>
</dbReference>
<dbReference type="InterPro" id="IPR011075">
    <property type="entry name" value="TetR_C"/>
</dbReference>
<evidence type="ECO:0000256" key="3">
    <source>
        <dbReference type="ARBA" id="ARBA00023163"/>
    </source>
</evidence>
<dbReference type="SUPFAM" id="SSF46689">
    <property type="entry name" value="Homeodomain-like"/>
    <property type="match status" value="1"/>
</dbReference>
<organism evidence="6 7">
    <name type="scientific">Agreia bicolorata</name>
    <dbReference type="NCBI Taxonomy" id="110935"/>
    <lineage>
        <taxon>Bacteria</taxon>
        <taxon>Bacillati</taxon>
        <taxon>Actinomycetota</taxon>
        <taxon>Actinomycetes</taxon>
        <taxon>Micrococcales</taxon>
        <taxon>Microbacteriaceae</taxon>
        <taxon>Agreia</taxon>
    </lineage>
</organism>
<evidence type="ECO:0000313" key="7">
    <source>
        <dbReference type="Proteomes" id="UP000189735"/>
    </source>
</evidence>
<dbReference type="Gene3D" id="1.10.10.60">
    <property type="entry name" value="Homeodomain-like"/>
    <property type="match status" value="1"/>
</dbReference>
<evidence type="ECO:0000256" key="2">
    <source>
        <dbReference type="ARBA" id="ARBA00023125"/>
    </source>
</evidence>
<name>A0A1T4Y225_9MICO</name>
<gene>
    <name evidence="6" type="ORF">SAMN06295879_2110</name>
</gene>
<evidence type="ECO:0000313" key="6">
    <source>
        <dbReference type="EMBL" id="SKA95877.1"/>
    </source>
</evidence>
<reference evidence="7" key="1">
    <citation type="submission" date="2017-02" db="EMBL/GenBank/DDBJ databases">
        <authorList>
            <person name="Varghese N."/>
            <person name="Submissions S."/>
        </authorList>
    </citation>
    <scope>NUCLEOTIDE SEQUENCE [LARGE SCALE GENOMIC DNA]</scope>
    <source>
        <strain evidence="7">VKM Ac-2052</strain>
    </source>
</reference>
<keyword evidence="2" id="KW-0238">DNA-binding</keyword>
<feature type="compositionally biased region" description="Pro residues" evidence="4">
    <location>
        <begin position="13"/>
        <end position="23"/>
    </location>
</feature>
<dbReference type="InterPro" id="IPR036271">
    <property type="entry name" value="Tet_transcr_reg_TetR-rel_C_sf"/>
</dbReference>
<sequence length="217" mass="23421">MTQPEQNGALPSSSPPANSPTPGRPRDASIDARATEAVMQLLGTLPYSALTLDGVAAAASTSKPALRRRWKSLPGVIVHTFISVLGTTPTPDTGCVHCDLVTGISNLAEAFEGSPITRALPGLLSDLEKDPELRQRFLRDYFEARRATTRAVLERAVESGDIRPGIDMELTLDLLAAPLYYRAFFGHQPIDAALAERTVLSVLNGVATVEWQRHHSL</sequence>
<protein>
    <submittedName>
        <fullName evidence="6">Transcriptional regulator, TetR family</fullName>
    </submittedName>
</protein>
<dbReference type="RefSeq" id="WP_078714365.1">
    <property type="nucleotide sequence ID" value="NZ_FUYG01000005.1"/>
</dbReference>
<keyword evidence="3" id="KW-0804">Transcription</keyword>
<dbReference type="Gene3D" id="1.10.357.10">
    <property type="entry name" value="Tetracycline Repressor, domain 2"/>
    <property type="match status" value="1"/>
</dbReference>
<feature type="region of interest" description="Disordered" evidence="4">
    <location>
        <begin position="1"/>
        <end position="28"/>
    </location>
</feature>
<evidence type="ECO:0000256" key="4">
    <source>
        <dbReference type="SAM" id="MobiDB-lite"/>
    </source>
</evidence>
<dbReference type="PANTHER" id="PTHR30055">
    <property type="entry name" value="HTH-TYPE TRANSCRIPTIONAL REGULATOR RUTR"/>
    <property type="match status" value="1"/>
</dbReference>
<dbReference type="GO" id="GO:0000976">
    <property type="term" value="F:transcription cis-regulatory region binding"/>
    <property type="evidence" value="ECO:0007669"/>
    <property type="project" value="TreeGrafter"/>
</dbReference>
<dbReference type="EMBL" id="FUYG01000005">
    <property type="protein sequence ID" value="SKA95877.1"/>
    <property type="molecule type" value="Genomic_DNA"/>
</dbReference>
<evidence type="ECO:0000259" key="5">
    <source>
        <dbReference type="Pfam" id="PF16859"/>
    </source>
</evidence>
<feature type="compositionally biased region" description="Polar residues" evidence="4">
    <location>
        <begin position="1"/>
        <end position="10"/>
    </location>
</feature>
<proteinExistence type="predicted"/>
<dbReference type="Pfam" id="PF16859">
    <property type="entry name" value="TetR_C_11"/>
    <property type="match status" value="1"/>
</dbReference>